<accession>A0A8G1UE79</accession>
<evidence type="ECO:0000313" key="2">
    <source>
        <dbReference type="Proteomes" id="UP000267408"/>
    </source>
</evidence>
<gene>
    <name evidence="1" type="ORF">EDD39_6423</name>
</gene>
<protein>
    <submittedName>
        <fullName evidence="1">Uncharacterized protein</fullName>
    </submittedName>
</protein>
<reference evidence="1 2" key="1">
    <citation type="submission" date="2018-11" db="EMBL/GenBank/DDBJ databases">
        <title>Sequencing the genomes of 1000 actinobacteria strains.</title>
        <authorList>
            <person name="Klenk H.-P."/>
        </authorList>
    </citation>
    <scope>NUCLEOTIDE SEQUENCE [LARGE SCALE GENOMIC DNA]</scope>
    <source>
        <strain evidence="1 2">DSM 44780</strain>
    </source>
</reference>
<organism evidence="1 2">
    <name type="scientific">Kitasatospora cineracea</name>
    <dbReference type="NCBI Taxonomy" id="88074"/>
    <lineage>
        <taxon>Bacteria</taxon>
        <taxon>Bacillati</taxon>
        <taxon>Actinomycetota</taxon>
        <taxon>Actinomycetes</taxon>
        <taxon>Kitasatosporales</taxon>
        <taxon>Streptomycetaceae</taxon>
        <taxon>Kitasatospora</taxon>
    </lineage>
</organism>
<dbReference type="EMBL" id="RJVJ01000002">
    <property type="protein sequence ID" value="ROR38246.1"/>
    <property type="molecule type" value="Genomic_DNA"/>
</dbReference>
<evidence type="ECO:0000313" key="1">
    <source>
        <dbReference type="EMBL" id="ROR38246.1"/>
    </source>
</evidence>
<dbReference type="AlphaFoldDB" id="A0A8G1UE79"/>
<name>A0A8G1UE79_9ACTN</name>
<dbReference type="Proteomes" id="UP000267408">
    <property type="component" value="Unassembled WGS sequence"/>
</dbReference>
<sequence>MPAGSFDGHPLFGWVARSGNRCLGSPELPWSTCAGAGSGPLSAGPSLWTGSAAMFSGHWELTFRTDRERVTGVSCGALPVHVYELGSERLAGGTRRYYALEEPFAVVGPLVAAVVRDGDGTVGAEPLDELVPAVVPGAVARRC</sequence>
<comment type="caution">
    <text evidence="1">The sequence shown here is derived from an EMBL/GenBank/DDBJ whole genome shotgun (WGS) entry which is preliminary data.</text>
</comment>
<proteinExistence type="predicted"/>
<dbReference type="RefSeq" id="WP_123562714.1">
    <property type="nucleotide sequence ID" value="NZ_RJVJ01000002.1"/>
</dbReference>